<feature type="modified residue" description="4-aspartylphosphate" evidence="5">
    <location>
        <position position="55"/>
    </location>
</feature>
<dbReference type="PRINTS" id="PR00038">
    <property type="entry name" value="HTHLUXR"/>
</dbReference>
<gene>
    <name evidence="8" type="ORF">M8330_02795</name>
</gene>
<dbReference type="GO" id="GO:0003677">
    <property type="term" value="F:DNA binding"/>
    <property type="evidence" value="ECO:0007669"/>
    <property type="project" value="UniProtKB-KW"/>
</dbReference>
<dbReference type="InterPro" id="IPR001789">
    <property type="entry name" value="Sig_transdc_resp-reg_receiver"/>
</dbReference>
<keyword evidence="1 5" id="KW-0597">Phosphoprotein</keyword>
<keyword evidence="2" id="KW-0805">Transcription regulation</keyword>
<dbReference type="PROSITE" id="PS00622">
    <property type="entry name" value="HTH_LUXR_1"/>
    <property type="match status" value="1"/>
</dbReference>
<evidence type="ECO:0000313" key="8">
    <source>
        <dbReference type="EMBL" id="MCM0619223.1"/>
    </source>
</evidence>
<protein>
    <submittedName>
        <fullName evidence="8">Response regulator transcription factor</fullName>
    </submittedName>
</protein>
<dbReference type="PROSITE" id="PS50110">
    <property type="entry name" value="RESPONSE_REGULATORY"/>
    <property type="match status" value="1"/>
</dbReference>
<dbReference type="CDD" id="cd06170">
    <property type="entry name" value="LuxR_C_like"/>
    <property type="match status" value="1"/>
</dbReference>
<evidence type="ECO:0000256" key="3">
    <source>
        <dbReference type="ARBA" id="ARBA00023125"/>
    </source>
</evidence>
<evidence type="ECO:0000256" key="5">
    <source>
        <dbReference type="PROSITE-ProRule" id="PRU00169"/>
    </source>
</evidence>
<feature type="domain" description="HTH luxR-type" evidence="6">
    <location>
        <begin position="139"/>
        <end position="204"/>
    </location>
</feature>
<accession>A0A9X2IDN8</accession>
<dbReference type="PANTHER" id="PTHR44688">
    <property type="entry name" value="DNA-BINDING TRANSCRIPTIONAL ACTIVATOR DEVR_DOSR"/>
    <property type="match status" value="1"/>
</dbReference>
<evidence type="ECO:0000313" key="9">
    <source>
        <dbReference type="Proteomes" id="UP001139485"/>
    </source>
</evidence>
<dbReference type="AlphaFoldDB" id="A0A9X2IDN8"/>
<evidence type="ECO:0000256" key="4">
    <source>
        <dbReference type="ARBA" id="ARBA00023163"/>
    </source>
</evidence>
<keyword evidence="4" id="KW-0804">Transcription</keyword>
<name>A0A9X2IDN8_9ACTN</name>
<comment type="caution">
    <text evidence="8">The sequence shown here is derived from an EMBL/GenBank/DDBJ whole genome shotgun (WGS) entry which is preliminary data.</text>
</comment>
<sequence length="212" mass="22573">MTQRVLLVDDHELIRQGLARAFERAGEWEVVGEAAGVAEALALARVLKPDVVVTDLQMPDGSGFDVVRALREDSPEVGLVILTMHLGDAQVLAAMEAGASAFLGKETRGPDVVAIAAQALRDPDGFVSTGLAGAIRRRAAVGVSRLTDRETEVMRCLADGLGTAEIAARLYLGESTVKTHLNRIYRKLGVRNRTQALAEAVRAGLLLDQVAP</sequence>
<evidence type="ECO:0000256" key="2">
    <source>
        <dbReference type="ARBA" id="ARBA00023015"/>
    </source>
</evidence>
<dbReference type="GO" id="GO:0000160">
    <property type="term" value="P:phosphorelay signal transduction system"/>
    <property type="evidence" value="ECO:0007669"/>
    <property type="project" value="InterPro"/>
</dbReference>
<dbReference type="Pfam" id="PF00196">
    <property type="entry name" value="GerE"/>
    <property type="match status" value="1"/>
</dbReference>
<dbReference type="SUPFAM" id="SSF52172">
    <property type="entry name" value="CheY-like"/>
    <property type="match status" value="1"/>
</dbReference>
<dbReference type="InterPro" id="IPR011006">
    <property type="entry name" value="CheY-like_superfamily"/>
</dbReference>
<dbReference type="CDD" id="cd17535">
    <property type="entry name" value="REC_NarL-like"/>
    <property type="match status" value="1"/>
</dbReference>
<evidence type="ECO:0000259" key="6">
    <source>
        <dbReference type="PROSITE" id="PS50043"/>
    </source>
</evidence>
<dbReference type="Gene3D" id="3.40.50.2300">
    <property type="match status" value="1"/>
</dbReference>
<keyword evidence="3" id="KW-0238">DNA-binding</keyword>
<organism evidence="8 9">
    <name type="scientific">Nocardioides bruguierae</name>
    <dbReference type="NCBI Taxonomy" id="2945102"/>
    <lineage>
        <taxon>Bacteria</taxon>
        <taxon>Bacillati</taxon>
        <taxon>Actinomycetota</taxon>
        <taxon>Actinomycetes</taxon>
        <taxon>Propionibacteriales</taxon>
        <taxon>Nocardioidaceae</taxon>
        <taxon>Nocardioides</taxon>
    </lineage>
</organism>
<reference evidence="8" key="1">
    <citation type="submission" date="2022-05" db="EMBL/GenBank/DDBJ databases">
        <authorList>
            <person name="Tuo L."/>
        </authorList>
    </citation>
    <scope>NUCLEOTIDE SEQUENCE</scope>
    <source>
        <strain evidence="8">BSK12Z-4</strain>
    </source>
</reference>
<evidence type="ECO:0000259" key="7">
    <source>
        <dbReference type="PROSITE" id="PS50110"/>
    </source>
</evidence>
<dbReference type="SMART" id="SM00448">
    <property type="entry name" value="REC"/>
    <property type="match status" value="1"/>
</dbReference>
<dbReference type="Proteomes" id="UP001139485">
    <property type="component" value="Unassembled WGS sequence"/>
</dbReference>
<evidence type="ECO:0000256" key="1">
    <source>
        <dbReference type="ARBA" id="ARBA00022553"/>
    </source>
</evidence>
<dbReference type="InterPro" id="IPR000792">
    <property type="entry name" value="Tscrpt_reg_LuxR_C"/>
</dbReference>
<dbReference type="RefSeq" id="WP_250826100.1">
    <property type="nucleotide sequence ID" value="NZ_JAMOIL010000002.1"/>
</dbReference>
<dbReference type="Pfam" id="PF00072">
    <property type="entry name" value="Response_reg"/>
    <property type="match status" value="1"/>
</dbReference>
<keyword evidence="9" id="KW-1185">Reference proteome</keyword>
<dbReference type="InterPro" id="IPR016032">
    <property type="entry name" value="Sig_transdc_resp-reg_C-effctor"/>
</dbReference>
<proteinExistence type="predicted"/>
<dbReference type="PROSITE" id="PS50043">
    <property type="entry name" value="HTH_LUXR_2"/>
    <property type="match status" value="1"/>
</dbReference>
<dbReference type="InterPro" id="IPR058245">
    <property type="entry name" value="NreC/VraR/RcsB-like_REC"/>
</dbReference>
<dbReference type="SMART" id="SM00421">
    <property type="entry name" value="HTH_LUXR"/>
    <property type="match status" value="1"/>
</dbReference>
<dbReference type="EMBL" id="JAMOIL010000002">
    <property type="protein sequence ID" value="MCM0619223.1"/>
    <property type="molecule type" value="Genomic_DNA"/>
</dbReference>
<dbReference type="SUPFAM" id="SSF46894">
    <property type="entry name" value="C-terminal effector domain of the bipartite response regulators"/>
    <property type="match status" value="1"/>
</dbReference>
<dbReference type="GO" id="GO:0006355">
    <property type="term" value="P:regulation of DNA-templated transcription"/>
    <property type="evidence" value="ECO:0007669"/>
    <property type="project" value="InterPro"/>
</dbReference>
<dbReference type="PANTHER" id="PTHR44688:SF16">
    <property type="entry name" value="DNA-BINDING TRANSCRIPTIONAL ACTIVATOR DEVR_DOSR"/>
    <property type="match status" value="1"/>
</dbReference>
<feature type="domain" description="Response regulatory" evidence="7">
    <location>
        <begin position="4"/>
        <end position="120"/>
    </location>
</feature>